<dbReference type="EMBL" id="CAJEWN010000006">
    <property type="protein sequence ID" value="CAD2127609.1"/>
    <property type="molecule type" value="Genomic_DNA"/>
</dbReference>
<organism evidence="3 4">
    <name type="scientific">Meloidogyne enterolobii</name>
    <name type="common">Root-knot nematode worm</name>
    <name type="synonym">Meloidogyne mayaguensis</name>
    <dbReference type="NCBI Taxonomy" id="390850"/>
    <lineage>
        <taxon>Eukaryota</taxon>
        <taxon>Metazoa</taxon>
        <taxon>Ecdysozoa</taxon>
        <taxon>Nematoda</taxon>
        <taxon>Chromadorea</taxon>
        <taxon>Rhabditida</taxon>
        <taxon>Tylenchina</taxon>
        <taxon>Tylenchomorpha</taxon>
        <taxon>Tylenchoidea</taxon>
        <taxon>Meloidogynidae</taxon>
        <taxon>Meloidogyninae</taxon>
        <taxon>Meloidogyne</taxon>
    </lineage>
</organism>
<dbReference type="InterPro" id="IPR002634">
    <property type="entry name" value="BolA"/>
</dbReference>
<dbReference type="SUPFAM" id="SSF82657">
    <property type="entry name" value="BolA-like"/>
    <property type="match status" value="1"/>
</dbReference>
<dbReference type="InterPro" id="IPR052275">
    <property type="entry name" value="Mt_Fe-S_assembly_factor"/>
</dbReference>
<proteinExistence type="inferred from homology"/>
<dbReference type="PANTHER" id="PTHR46188">
    <property type="entry name" value="BOLA-LIKE PROTEIN 3"/>
    <property type="match status" value="1"/>
</dbReference>
<accession>A0A6V7TM93</accession>
<name>A0A6V7TM93_MELEN</name>
<evidence type="ECO:0000313" key="3">
    <source>
        <dbReference type="EMBL" id="CAD2127609.1"/>
    </source>
</evidence>
<evidence type="ECO:0000256" key="1">
    <source>
        <dbReference type="ARBA" id="ARBA00005578"/>
    </source>
</evidence>
<dbReference type="Gene3D" id="3.30.300.90">
    <property type="entry name" value="BolA-like"/>
    <property type="match status" value="1"/>
</dbReference>
<evidence type="ECO:0000313" key="4">
    <source>
        <dbReference type="Proteomes" id="UP000580250"/>
    </source>
</evidence>
<reference evidence="3 4" key="1">
    <citation type="submission" date="2020-08" db="EMBL/GenBank/DDBJ databases">
        <authorList>
            <person name="Koutsovoulos G."/>
            <person name="Danchin GJ E."/>
        </authorList>
    </citation>
    <scope>NUCLEOTIDE SEQUENCE [LARGE SCALE GENOMIC DNA]</scope>
</reference>
<dbReference type="InterPro" id="IPR036065">
    <property type="entry name" value="BolA-like_sf"/>
</dbReference>
<comment type="caution">
    <text evidence="3">The sequence shown here is derived from an EMBL/GenBank/DDBJ whole genome shotgun (WGS) entry which is preliminary data.</text>
</comment>
<dbReference type="PANTHER" id="PTHR46188:SF1">
    <property type="entry name" value="BOLA-LIKE PROTEIN 3"/>
    <property type="match status" value="1"/>
</dbReference>
<comment type="similarity">
    <text evidence="1 2">Belongs to the BolA/IbaG family.</text>
</comment>
<evidence type="ECO:0000256" key="2">
    <source>
        <dbReference type="RuleBase" id="RU003860"/>
    </source>
</evidence>
<dbReference type="OrthoDB" id="203381at2759"/>
<dbReference type="Pfam" id="PF01722">
    <property type="entry name" value="BolA"/>
    <property type="match status" value="1"/>
</dbReference>
<sequence length="116" mass="13299">MFSFSRNFTKNYFLAKNKFLNNNFIGTFSTMTQSDILQTESITKLLRGQFPEESGDVVNVEDISGGCGAMFRVRVESTQFEGMPKVKQHKLINEVLKKEIKEMHGIVIETKTLEKK</sequence>
<gene>
    <name evidence="3" type="ORF">MENT_LOCUS1966</name>
</gene>
<dbReference type="Proteomes" id="UP000580250">
    <property type="component" value="Unassembled WGS sequence"/>
</dbReference>
<dbReference type="GO" id="GO:0005759">
    <property type="term" value="C:mitochondrial matrix"/>
    <property type="evidence" value="ECO:0007669"/>
    <property type="project" value="TreeGrafter"/>
</dbReference>
<dbReference type="AlphaFoldDB" id="A0A6V7TM93"/>
<protein>
    <submittedName>
        <fullName evidence="3">Uncharacterized protein</fullName>
    </submittedName>
</protein>